<evidence type="ECO:0008006" key="3">
    <source>
        <dbReference type="Google" id="ProtNLM"/>
    </source>
</evidence>
<dbReference type="SUPFAM" id="SSF101386">
    <property type="entry name" value="all-alpha NTP pyrophosphatases"/>
    <property type="match status" value="1"/>
</dbReference>
<evidence type="ECO:0000313" key="2">
    <source>
        <dbReference type="Proteomes" id="UP000215137"/>
    </source>
</evidence>
<dbReference type="OrthoDB" id="5506143at2"/>
<dbReference type="Pfam" id="PF08761">
    <property type="entry name" value="dUTPase_2"/>
    <property type="match status" value="1"/>
</dbReference>
<dbReference type="EMBL" id="CP022983">
    <property type="protein sequence ID" value="ASV67598.1"/>
    <property type="molecule type" value="Genomic_DNA"/>
</dbReference>
<dbReference type="InterPro" id="IPR014871">
    <property type="entry name" value="dUTPase/dCTP_pyrophosphatase"/>
</dbReference>
<dbReference type="AlphaFoldDB" id="A0A248THC4"/>
<reference evidence="1 2" key="1">
    <citation type="submission" date="2017-08" db="EMBL/GenBank/DDBJ databases">
        <title>Complete Genome Sequence of Bacillus kochii Oregon-R-modENCODE STRAIN BDGP4, isolated from Drosophila melanogaster gut.</title>
        <authorList>
            <person name="Wan K.H."/>
            <person name="Yu C."/>
            <person name="Park S."/>
            <person name="Hammonds A.S."/>
            <person name="Booth B.W."/>
            <person name="Celniker S.E."/>
        </authorList>
    </citation>
    <scope>NUCLEOTIDE SEQUENCE [LARGE SCALE GENOMIC DNA]</scope>
    <source>
        <strain evidence="1 2">BDGP4</strain>
    </source>
</reference>
<protein>
    <recommendedName>
        <fullName evidence="3">dUTPase</fullName>
    </recommendedName>
</protein>
<dbReference type="RefSeq" id="WP_095371173.1">
    <property type="nucleotide sequence ID" value="NZ_CP022983.1"/>
</dbReference>
<dbReference type="KEGG" id="bko:CKF48_09850"/>
<keyword evidence="2" id="KW-1185">Reference proteome</keyword>
<accession>A0A248THC4</accession>
<dbReference type="Gene3D" id="1.10.4010.10">
    <property type="entry name" value="Type II deoxyuridine triphosphatase"/>
    <property type="match status" value="1"/>
</dbReference>
<gene>
    <name evidence="1" type="ORF">CKF48_09850</name>
</gene>
<evidence type="ECO:0000313" key="1">
    <source>
        <dbReference type="EMBL" id="ASV67598.1"/>
    </source>
</evidence>
<name>A0A248THC4_9BACI</name>
<dbReference type="Proteomes" id="UP000215137">
    <property type="component" value="Chromosome"/>
</dbReference>
<dbReference type="CDD" id="cd11527">
    <property type="entry name" value="NTP-PPase_dUTPase"/>
    <property type="match status" value="1"/>
</dbReference>
<sequence length="94" mass="11039">MLDLIAMYEAQKAFRNRIDYKGDDRFGELILALQVELGECANELPKVFKFWAHKENNLQDALIEYADGLHFTLDIGHEIFFEDFDMILLVVRSR</sequence>
<proteinExistence type="predicted"/>
<organism evidence="1 2">
    <name type="scientific">Cytobacillus kochii</name>
    <dbReference type="NCBI Taxonomy" id="859143"/>
    <lineage>
        <taxon>Bacteria</taxon>
        <taxon>Bacillati</taxon>
        <taxon>Bacillota</taxon>
        <taxon>Bacilli</taxon>
        <taxon>Bacillales</taxon>
        <taxon>Bacillaceae</taxon>
        <taxon>Cytobacillus</taxon>
    </lineage>
</organism>